<dbReference type="GeneID" id="22575472"/>
<dbReference type="KEGG" id="lpan:LPMP_240630"/>
<dbReference type="AlphaFoldDB" id="A0A088RRI2"/>
<keyword evidence="3" id="KW-1185">Reference proteome</keyword>
<dbReference type="EMBL" id="CP009393">
    <property type="protein sequence ID" value="AIN98697.1"/>
    <property type="molecule type" value="Genomic_DNA"/>
</dbReference>
<feature type="region of interest" description="Disordered" evidence="1">
    <location>
        <begin position="1"/>
        <end position="23"/>
    </location>
</feature>
<sequence length="759" mass="83064">MWKSALAQVGNRAGKTLPRPAPHTLPKEVAAELRNSRVYSGNRTDTLFSPKADALCDSRTDYLTHLQSSSLYSSLSTLTPVVCTTDENDTLLRSAERLSFLHAQETFCALIKAGEAQSALQLTTFWKYRRPKRLRVARAKVRQELVRTIRALEELKDTSTMKALIEVISSALKEQQLARKSSLQAVSLTHSDVCSPFIEYKLFEPLGSTATAHILVCAAEAACRLGDGEGMSVLEKLAILDKCAHVSATKAGTARLPYQLYRLLEAWTAERVLDTKLVGQVCPNLPSKLVHPSHYTTLDILSLSAKEARYIQRNWVSWGLFQPYSDKLSQLSTWSGMVSRLLASSKALQAVEAKCLLVALMCGPVTRATTLDSRAITAARKSIVRLLRSSQPGVRRHAAASLLKKRHLFAPLRISPPTTAYVYLQSFHSKSAVDPTLCKICAALFFRMCRAGQYVGAARVVWNHLSVECSATAGLFKRNTMAVELAAVAMSQAMREACAKKYGQSWMGYRSLALLRTAASTSQHVTVMHCVPVCVGALECGVPFAAVSEALSHIFSDDAAQKAWALNLVRLCSDAEMTPTQVKANRCGIATDVASYLAQACRVQGNKDGKATLQTPSRSKQLALWTTLTAPDSNPRLNALMTAVYLDGSARDSILECTWCHRQSQNTRVFSQKERATKTPLSDIWYWEVAAAMASNCSSVESLTSFLKCLNHRKPRGASCTGENADNVAALLCSELDADHCTSVVSLGQYHHFQSSAST</sequence>
<dbReference type="RefSeq" id="XP_010699404.1">
    <property type="nucleotide sequence ID" value="XM_010701102.1"/>
</dbReference>
<reference evidence="2 3" key="1">
    <citation type="journal article" date="2015" name="Sci. Rep.">
        <title>The genome of Leishmania panamensis: insights into genomics of the L. (Viannia) subgenus.</title>
        <authorList>
            <person name="Llanes A."/>
            <person name="Restrepo C.M."/>
            <person name="Vecchio G.D."/>
            <person name="Anguizola F.J."/>
            <person name="Lleonart R."/>
        </authorList>
    </citation>
    <scope>NUCLEOTIDE SEQUENCE [LARGE SCALE GENOMIC DNA]</scope>
    <source>
        <strain evidence="2 3">MHOM/PA/94/PSC-1</strain>
    </source>
</reference>
<dbReference type="Proteomes" id="UP000063063">
    <property type="component" value="Chromosome 24"/>
</dbReference>
<dbReference type="VEuPathDB" id="TriTrypDB:LPMP_240630"/>
<name>A0A088RRI2_LEIPA</name>
<proteinExistence type="predicted"/>
<evidence type="ECO:0000313" key="2">
    <source>
        <dbReference type="EMBL" id="AIN98697.1"/>
    </source>
</evidence>
<evidence type="ECO:0000313" key="3">
    <source>
        <dbReference type="Proteomes" id="UP000063063"/>
    </source>
</evidence>
<evidence type="ECO:0000256" key="1">
    <source>
        <dbReference type="SAM" id="MobiDB-lite"/>
    </source>
</evidence>
<dbReference type="OrthoDB" id="252468at2759"/>
<organism evidence="2 3">
    <name type="scientific">Leishmania panamensis</name>
    <dbReference type="NCBI Taxonomy" id="5679"/>
    <lineage>
        <taxon>Eukaryota</taxon>
        <taxon>Discoba</taxon>
        <taxon>Euglenozoa</taxon>
        <taxon>Kinetoplastea</taxon>
        <taxon>Metakinetoplastina</taxon>
        <taxon>Trypanosomatida</taxon>
        <taxon>Trypanosomatidae</taxon>
        <taxon>Leishmaniinae</taxon>
        <taxon>Leishmania</taxon>
        <taxon>Leishmania guyanensis species complex</taxon>
    </lineage>
</organism>
<gene>
    <name evidence="2" type="ORF">LPMP_240630</name>
</gene>
<dbReference type="VEuPathDB" id="TriTrypDB:LPAL13_240012200"/>
<protein>
    <submittedName>
        <fullName evidence="2">Uncharacterized protein</fullName>
    </submittedName>
</protein>
<dbReference type="eggNOG" id="ENOG502S1S3">
    <property type="taxonomic scope" value="Eukaryota"/>
</dbReference>
<accession>A0A088RRI2</accession>